<dbReference type="Pfam" id="PF00501">
    <property type="entry name" value="AMP-binding"/>
    <property type="match status" value="1"/>
</dbReference>
<dbReference type="NCBIfam" id="NF005801">
    <property type="entry name" value="PRK07656.1"/>
    <property type="match status" value="1"/>
</dbReference>
<dbReference type="Gene3D" id="3.40.50.12780">
    <property type="entry name" value="N-terminal domain of ligase-like"/>
    <property type="match status" value="1"/>
</dbReference>
<dbReference type="PROSITE" id="PS00455">
    <property type="entry name" value="AMP_BINDING"/>
    <property type="match status" value="1"/>
</dbReference>
<dbReference type="AlphaFoldDB" id="A0A2K9LJC3"/>
<dbReference type="PANTHER" id="PTHR43201:SF5">
    <property type="entry name" value="MEDIUM-CHAIN ACYL-COA LIGASE ACSF2, MITOCHONDRIAL"/>
    <property type="match status" value="1"/>
</dbReference>
<dbReference type="GO" id="GO:0031956">
    <property type="term" value="F:medium-chain fatty acid-CoA ligase activity"/>
    <property type="evidence" value="ECO:0007669"/>
    <property type="project" value="TreeGrafter"/>
</dbReference>
<evidence type="ECO:0000313" key="5">
    <source>
        <dbReference type="EMBL" id="AUM12327.1"/>
    </source>
</evidence>
<protein>
    <submittedName>
        <fullName evidence="5">Fatty acid--CoA ligase</fullName>
    </submittedName>
</protein>
<comment type="similarity">
    <text evidence="1">Belongs to the ATP-dependent AMP-binding enzyme family.</text>
</comment>
<dbReference type="InterPro" id="IPR042099">
    <property type="entry name" value="ANL_N_sf"/>
</dbReference>
<dbReference type="Gene3D" id="3.30.300.30">
    <property type="match status" value="1"/>
</dbReference>
<accession>A0A2K9LJC3</accession>
<dbReference type="RefSeq" id="WP_101893663.1">
    <property type="nucleotide sequence ID" value="NZ_CP022684.1"/>
</dbReference>
<gene>
    <name evidence="5" type="ORF">Kalk_07825</name>
</gene>
<proteinExistence type="inferred from homology"/>
<evidence type="ECO:0000313" key="6">
    <source>
        <dbReference type="Proteomes" id="UP000235116"/>
    </source>
</evidence>
<evidence type="ECO:0000259" key="3">
    <source>
        <dbReference type="Pfam" id="PF00501"/>
    </source>
</evidence>
<name>A0A2K9LJC3_9GAMM</name>
<evidence type="ECO:0000256" key="2">
    <source>
        <dbReference type="ARBA" id="ARBA00022598"/>
    </source>
</evidence>
<feature type="domain" description="AMP-binding enzyme C-terminal" evidence="4">
    <location>
        <begin position="435"/>
        <end position="510"/>
    </location>
</feature>
<dbReference type="OrthoDB" id="9761989at2"/>
<dbReference type="InterPro" id="IPR025110">
    <property type="entry name" value="AMP-bd_C"/>
</dbReference>
<feature type="domain" description="AMP-dependent synthetase/ligase" evidence="3">
    <location>
        <begin position="13"/>
        <end position="384"/>
    </location>
</feature>
<dbReference type="EMBL" id="CP022684">
    <property type="protein sequence ID" value="AUM12327.1"/>
    <property type="molecule type" value="Genomic_DNA"/>
</dbReference>
<dbReference type="InterPro" id="IPR020845">
    <property type="entry name" value="AMP-binding_CS"/>
</dbReference>
<dbReference type="Pfam" id="PF13193">
    <property type="entry name" value="AMP-binding_C"/>
    <property type="match status" value="1"/>
</dbReference>
<sequence length="521" mass="57174">MQIPVTTIPQLVEQAARTYGNDLFLEEHRTRIGFDDFAVQVNSVVGSLLASGIRKGDRIAVWAPNISEWVIAAIGAQCAGAVLVTLNTRYKGSEAAYILRQSRARILFSISSFLGTDYPAQLKDEALPDLEKIIVFRGDDDSPHTRWEAFLDDSGNITEQDIQQRLASISDTDISDILFTSGTTGHPKGVMTSHEQNLRAFTHFSEIVGLTQGDRYLVINPFFHSFGYKAGILACLLKGVTLLPHAVFDTEDILQRISRDRISVLPGPPTLFQSLLAHPNLGQHDLSTLQKATTGAAVIPVEMIRKMKSVLGLNTVITAYGLTETCGLVTACRQGDSDETIATTSGRAIPGVELRCVDSNNQEVPRGEPGEIVVRGFNVMQGYFENEPATHEAIDADNWLHTGDIGIMDADGNLKITDRLKDMFITGGFNCYPAEIEKTIANHPDIAMNAVIGVTDERMGEVAKVFAVLKPDSSLTADELIAWCREHMANYKVPRQVEFMEHLPLNASGKVLKPELRKLSL</sequence>
<evidence type="ECO:0000256" key="1">
    <source>
        <dbReference type="ARBA" id="ARBA00006432"/>
    </source>
</evidence>
<dbReference type="SUPFAM" id="SSF56801">
    <property type="entry name" value="Acetyl-CoA synthetase-like"/>
    <property type="match status" value="1"/>
</dbReference>
<keyword evidence="6" id="KW-1185">Reference proteome</keyword>
<reference evidence="6" key="1">
    <citation type="submission" date="2017-08" db="EMBL/GenBank/DDBJ databases">
        <title>Direct submision.</title>
        <authorList>
            <person name="Kim S.-J."/>
            <person name="Rhee S.-K."/>
        </authorList>
    </citation>
    <scope>NUCLEOTIDE SEQUENCE [LARGE SCALE GENOMIC DNA]</scope>
    <source>
        <strain evidence="6">GI5</strain>
    </source>
</reference>
<evidence type="ECO:0000259" key="4">
    <source>
        <dbReference type="Pfam" id="PF13193"/>
    </source>
</evidence>
<dbReference type="PANTHER" id="PTHR43201">
    <property type="entry name" value="ACYL-COA SYNTHETASE"/>
    <property type="match status" value="1"/>
</dbReference>
<dbReference type="GO" id="GO:0006631">
    <property type="term" value="P:fatty acid metabolic process"/>
    <property type="evidence" value="ECO:0007669"/>
    <property type="project" value="TreeGrafter"/>
</dbReference>
<dbReference type="InterPro" id="IPR000873">
    <property type="entry name" value="AMP-dep_synth/lig_dom"/>
</dbReference>
<keyword evidence="2 5" id="KW-0436">Ligase</keyword>
<dbReference type="InterPro" id="IPR045851">
    <property type="entry name" value="AMP-bd_C_sf"/>
</dbReference>
<dbReference type="KEGG" id="kak:Kalk_07825"/>
<organism evidence="5 6">
    <name type="scientific">Ketobacter alkanivorans</name>
    <dbReference type="NCBI Taxonomy" id="1917421"/>
    <lineage>
        <taxon>Bacteria</taxon>
        <taxon>Pseudomonadati</taxon>
        <taxon>Pseudomonadota</taxon>
        <taxon>Gammaproteobacteria</taxon>
        <taxon>Pseudomonadales</taxon>
        <taxon>Ketobacteraceae</taxon>
        <taxon>Ketobacter</taxon>
    </lineage>
</organism>
<dbReference type="Proteomes" id="UP000235116">
    <property type="component" value="Chromosome"/>
</dbReference>